<organism evidence="1 2">
    <name type="scientific">Actinomyces johnsonii</name>
    <dbReference type="NCBI Taxonomy" id="544581"/>
    <lineage>
        <taxon>Bacteria</taxon>
        <taxon>Bacillati</taxon>
        <taxon>Actinomycetota</taxon>
        <taxon>Actinomycetes</taxon>
        <taxon>Actinomycetales</taxon>
        <taxon>Actinomycetaceae</taxon>
        <taxon>Actinomyces</taxon>
    </lineage>
</organism>
<evidence type="ECO:0000313" key="2">
    <source>
        <dbReference type="Proteomes" id="UP000319010"/>
    </source>
</evidence>
<accession>A0A508A470</accession>
<gene>
    <name evidence="1" type="ORF">FK256_06390</name>
</gene>
<proteinExistence type="predicted"/>
<dbReference type="AlphaFoldDB" id="A0A508A470"/>
<name>A0A508A470_9ACTO</name>
<reference evidence="1 2" key="1">
    <citation type="submission" date="2019-06" db="EMBL/GenBank/DDBJ databases">
        <title>Draft genome sequence of Actinomyces johnsonii CCUG 34287T.</title>
        <authorList>
            <person name="Salva-Serra F."/>
            <person name="Cardew S."/>
            <person name="Moore E."/>
        </authorList>
    </citation>
    <scope>NUCLEOTIDE SEQUENCE [LARGE SCALE GENOMIC DNA]</scope>
    <source>
        <strain evidence="1 2">CCUG 34287</strain>
    </source>
</reference>
<protein>
    <submittedName>
        <fullName evidence="1">Uncharacterized protein</fullName>
    </submittedName>
</protein>
<dbReference type="Proteomes" id="UP000319010">
    <property type="component" value="Unassembled WGS sequence"/>
</dbReference>
<dbReference type="RefSeq" id="WP_141424152.1">
    <property type="nucleotide sequence ID" value="NZ_JASPFB010000022.1"/>
</dbReference>
<sequence>MTALTGLLDDLDLSEQDLADAMREATARTSRDGVGPLTAGMADFLARTTPRGHTKATTRTVERILADRAYAEQLTAQHEAVRAACDLARSLSTRQVAALLGRATTTITRAAGRTLYAYSEGRSLRFPTWQFHDGHPIPGLAMVVPALREGLTPASIEARMTTPDPELLDGMAPTQWLIAGGDPAEVVQQLSDADHR</sequence>
<dbReference type="EMBL" id="VICB01000006">
    <property type="protein sequence ID" value="TQD43551.1"/>
    <property type="molecule type" value="Genomic_DNA"/>
</dbReference>
<evidence type="ECO:0000313" key="1">
    <source>
        <dbReference type="EMBL" id="TQD43551.1"/>
    </source>
</evidence>
<comment type="caution">
    <text evidence="1">The sequence shown here is derived from an EMBL/GenBank/DDBJ whole genome shotgun (WGS) entry which is preliminary data.</text>
</comment>